<dbReference type="AlphaFoldDB" id="A0A2P2QCM9"/>
<reference evidence="1" key="1">
    <citation type="submission" date="2018-02" db="EMBL/GenBank/DDBJ databases">
        <title>Rhizophora mucronata_Transcriptome.</title>
        <authorList>
            <person name="Meera S.P."/>
            <person name="Sreeshan A."/>
            <person name="Augustine A."/>
        </authorList>
    </citation>
    <scope>NUCLEOTIDE SEQUENCE</scope>
    <source>
        <tissue evidence="1">Leaf</tissue>
    </source>
</reference>
<protein>
    <submittedName>
        <fullName evidence="1">Uncharacterized protein</fullName>
    </submittedName>
</protein>
<dbReference type="EMBL" id="GGEC01084209">
    <property type="protein sequence ID" value="MBX64693.1"/>
    <property type="molecule type" value="Transcribed_RNA"/>
</dbReference>
<evidence type="ECO:0000313" key="1">
    <source>
        <dbReference type="EMBL" id="MBX64693.1"/>
    </source>
</evidence>
<proteinExistence type="predicted"/>
<name>A0A2P2QCM9_RHIMU</name>
<sequence>MTGRAHSCSQLLQEPALQLSCRSLLLSANQSERLVVGWSQ</sequence>
<organism evidence="1">
    <name type="scientific">Rhizophora mucronata</name>
    <name type="common">Asiatic mangrove</name>
    <dbReference type="NCBI Taxonomy" id="61149"/>
    <lineage>
        <taxon>Eukaryota</taxon>
        <taxon>Viridiplantae</taxon>
        <taxon>Streptophyta</taxon>
        <taxon>Embryophyta</taxon>
        <taxon>Tracheophyta</taxon>
        <taxon>Spermatophyta</taxon>
        <taxon>Magnoliopsida</taxon>
        <taxon>eudicotyledons</taxon>
        <taxon>Gunneridae</taxon>
        <taxon>Pentapetalae</taxon>
        <taxon>rosids</taxon>
        <taxon>fabids</taxon>
        <taxon>Malpighiales</taxon>
        <taxon>Rhizophoraceae</taxon>
        <taxon>Rhizophora</taxon>
    </lineage>
</organism>
<accession>A0A2P2QCM9</accession>